<comment type="catalytic activity">
    <reaction evidence="15">
        <text>5-amino-6-(5-phospho-D-ribitylamino)uracil + NADP(+) = 5-amino-6-(5-phospho-D-ribosylamino)uracil + NADPH + H(+)</text>
        <dbReference type="Rhea" id="RHEA:17845"/>
        <dbReference type="ChEBI" id="CHEBI:15378"/>
        <dbReference type="ChEBI" id="CHEBI:57783"/>
        <dbReference type="ChEBI" id="CHEBI:58349"/>
        <dbReference type="ChEBI" id="CHEBI:58421"/>
        <dbReference type="ChEBI" id="CHEBI:58453"/>
        <dbReference type="EC" id="1.1.1.193"/>
    </reaction>
</comment>
<name>A0A1G9VIF7_9ACTO</name>
<evidence type="ECO:0000256" key="16">
    <source>
        <dbReference type="ARBA" id="ARBA00049886"/>
    </source>
</evidence>
<keyword evidence="13" id="KW-0560">Oxidoreductase</keyword>
<dbReference type="NCBIfam" id="TIGR00326">
    <property type="entry name" value="eubact_ribD"/>
    <property type="match status" value="1"/>
</dbReference>
<dbReference type="Pfam" id="PF00383">
    <property type="entry name" value="dCMP_cyt_deam_1"/>
    <property type="match status" value="1"/>
</dbReference>
<dbReference type="PROSITE" id="PS00903">
    <property type="entry name" value="CYT_DCMP_DEAMINASES_1"/>
    <property type="match status" value="1"/>
</dbReference>
<dbReference type="InterPro" id="IPR024072">
    <property type="entry name" value="DHFR-like_dom_sf"/>
</dbReference>
<dbReference type="EC" id="1.1.1.193" evidence="7"/>
<proteinExistence type="inferred from homology"/>
<accession>A0A1G9VIF7</accession>
<dbReference type="InterPro" id="IPR050765">
    <property type="entry name" value="Riboflavin_Biosynth_HTPR"/>
</dbReference>
<evidence type="ECO:0000256" key="8">
    <source>
        <dbReference type="ARBA" id="ARBA00019930"/>
    </source>
</evidence>
<dbReference type="InterPro" id="IPR002125">
    <property type="entry name" value="CMP_dCMP_dom"/>
</dbReference>
<feature type="domain" description="CMP/dCMP-type deaminase" evidence="18">
    <location>
        <begin position="6"/>
        <end position="131"/>
    </location>
</feature>
<dbReference type="GO" id="GO:0008703">
    <property type="term" value="F:5-amino-6-(5-phosphoribosylamino)uracil reductase activity"/>
    <property type="evidence" value="ECO:0007669"/>
    <property type="project" value="UniProtKB-EC"/>
</dbReference>
<keyword evidence="12" id="KW-0521">NADP</keyword>
<dbReference type="PANTHER" id="PTHR38011">
    <property type="entry name" value="DIHYDROFOLATE REDUCTASE FAMILY PROTEIN (AFU_ORTHOLOGUE AFUA_8G06820)"/>
    <property type="match status" value="1"/>
</dbReference>
<comment type="similarity">
    <text evidence="5">In the C-terminal section; belongs to the HTP reductase family.</text>
</comment>
<dbReference type="GO" id="GO:0009231">
    <property type="term" value="P:riboflavin biosynthetic process"/>
    <property type="evidence" value="ECO:0007669"/>
    <property type="project" value="UniProtKB-UniPathway"/>
</dbReference>
<organism evidence="19 20">
    <name type="scientific">Actinomyces ruminicola</name>
    <dbReference type="NCBI Taxonomy" id="332524"/>
    <lineage>
        <taxon>Bacteria</taxon>
        <taxon>Bacillati</taxon>
        <taxon>Actinomycetota</taxon>
        <taxon>Actinomycetes</taxon>
        <taxon>Actinomycetales</taxon>
        <taxon>Actinomycetaceae</taxon>
        <taxon>Actinomyces</taxon>
    </lineage>
</organism>
<evidence type="ECO:0000256" key="17">
    <source>
        <dbReference type="SAM" id="MobiDB-lite"/>
    </source>
</evidence>
<comment type="function">
    <text evidence="1">Converts 2,5-diamino-6-(ribosylamino)-4(3h)-pyrimidinone 5'-phosphate into 5-amino-6-(ribosylamino)-2,4(1h,3h)-pyrimidinedione 5'-phosphate.</text>
</comment>
<dbReference type="SUPFAM" id="SSF53927">
    <property type="entry name" value="Cytidine deaminase-like"/>
    <property type="match status" value="1"/>
</dbReference>
<dbReference type="RefSeq" id="WP_256329136.1">
    <property type="nucleotide sequence ID" value="NZ_FNHU01000006.1"/>
</dbReference>
<evidence type="ECO:0000256" key="9">
    <source>
        <dbReference type="ARBA" id="ARBA00022619"/>
    </source>
</evidence>
<comment type="catalytic activity">
    <reaction evidence="16">
        <text>2,5-diamino-6-hydroxy-4-(5-phosphoribosylamino)-pyrimidine + H2O + H(+) = 5-amino-6-(5-phospho-D-ribosylamino)uracil + NH4(+)</text>
        <dbReference type="Rhea" id="RHEA:21868"/>
        <dbReference type="ChEBI" id="CHEBI:15377"/>
        <dbReference type="ChEBI" id="CHEBI:15378"/>
        <dbReference type="ChEBI" id="CHEBI:28938"/>
        <dbReference type="ChEBI" id="CHEBI:58453"/>
        <dbReference type="ChEBI" id="CHEBI:58614"/>
        <dbReference type="EC" id="3.5.4.26"/>
    </reaction>
</comment>
<keyword evidence="14" id="KW-0511">Multifunctional enzyme</keyword>
<dbReference type="Proteomes" id="UP000199671">
    <property type="component" value="Unassembled WGS sequence"/>
</dbReference>
<evidence type="ECO:0000256" key="3">
    <source>
        <dbReference type="ARBA" id="ARBA00004910"/>
    </source>
</evidence>
<dbReference type="UniPathway" id="UPA00275">
    <property type="reaction ID" value="UER00401"/>
</dbReference>
<dbReference type="SUPFAM" id="SSF53597">
    <property type="entry name" value="Dihydrofolate reductase-like"/>
    <property type="match status" value="1"/>
</dbReference>
<dbReference type="InterPro" id="IPR016192">
    <property type="entry name" value="APOBEC/CMP_deaminase_Zn-bd"/>
</dbReference>
<evidence type="ECO:0000256" key="10">
    <source>
        <dbReference type="ARBA" id="ARBA00022723"/>
    </source>
</evidence>
<feature type="compositionally biased region" description="Basic and acidic residues" evidence="17">
    <location>
        <begin position="363"/>
        <end position="380"/>
    </location>
</feature>
<feature type="region of interest" description="Disordered" evidence="17">
    <location>
        <begin position="363"/>
        <end position="417"/>
    </location>
</feature>
<keyword evidence="9" id="KW-0686">Riboflavin biosynthesis</keyword>
<evidence type="ECO:0000256" key="4">
    <source>
        <dbReference type="ARBA" id="ARBA00005259"/>
    </source>
</evidence>
<gene>
    <name evidence="19" type="ORF">SAMN04487766_10622</name>
</gene>
<dbReference type="Gene3D" id="3.40.140.10">
    <property type="entry name" value="Cytidine Deaminase, domain 2"/>
    <property type="match status" value="1"/>
</dbReference>
<reference evidence="19 20" key="1">
    <citation type="submission" date="2016-10" db="EMBL/GenBank/DDBJ databases">
        <authorList>
            <person name="de Groot N.N."/>
        </authorList>
    </citation>
    <scope>NUCLEOTIDE SEQUENCE [LARGE SCALE GENOMIC DNA]</scope>
    <source>
        <strain evidence="19 20">KPR-7B</strain>
    </source>
</reference>
<protein>
    <recommendedName>
        <fullName evidence="8">Riboflavin biosynthesis protein RibD</fullName>
        <ecNumber evidence="7">1.1.1.193</ecNumber>
        <ecNumber evidence="6">3.5.4.26</ecNumber>
    </recommendedName>
</protein>
<comment type="similarity">
    <text evidence="4">In the N-terminal section; belongs to the cytidine and deoxycytidylate deaminase family.</text>
</comment>
<comment type="pathway">
    <text evidence="3">Cofactor biosynthesis; riboflavin biosynthesis; 5-amino-6-(D-ribitylamino)uracil from GTP: step 3/4.</text>
</comment>
<dbReference type="EC" id="3.5.4.26" evidence="6"/>
<evidence type="ECO:0000256" key="11">
    <source>
        <dbReference type="ARBA" id="ARBA00022833"/>
    </source>
</evidence>
<evidence type="ECO:0000256" key="6">
    <source>
        <dbReference type="ARBA" id="ARBA00012766"/>
    </source>
</evidence>
<dbReference type="EMBL" id="FNHU01000006">
    <property type="protein sequence ID" value="SDM72002.1"/>
    <property type="molecule type" value="Genomic_DNA"/>
</dbReference>
<dbReference type="AlphaFoldDB" id="A0A1G9VIF7"/>
<evidence type="ECO:0000259" key="18">
    <source>
        <dbReference type="PROSITE" id="PS51747"/>
    </source>
</evidence>
<dbReference type="Pfam" id="PF01872">
    <property type="entry name" value="RibD_C"/>
    <property type="match status" value="1"/>
</dbReference>
<dbReference type="InterPro" id="IPR016193">
    <property type="entry name" value="Cytidine_deaminase-like"/>
</dbReference>
<dbReference type="GO" id="GO:0008835">
    <property type="term" value="F:diaminohydroxyphosphoribosylaminopyrimidine deaminase activity"/>
    <property type="evidence" value="ECO:0007669"/>
    <property type="project" value="UniProtKB-EC"/>
</dbReference>
<evidence type="ECO:0000256" key="7">
    <source>
        <dbReference type="ARBA" id="ARBA00013173"/>
    </source>
</evidence>
<evidence type="ECO:0000313" key="19">
    <source>
        <dbReference type="EMBL" id="SDM72002.1"/>
    </source>
</evidence>
<dbReference type="Gene3D" id="3.40.430.10">
    <property type="entry name" value="Dihydrofolate Reductase, subunit A"/>
    <property type="match status" value="2"/>
</dbReference>
<evidence type="ECO:0000313" key="20">
    <source>
        <dbReference type="Proteomes" id="UP000199671"/>
    </source>
</evidence>
<evidence type="ECO:0000256" key="12">
    <source>
        <dbReference type="ARBA" id="ARBA00022857"/>
    </source>
</evidence>
<feature type="compositionally biased region" description="Polar residues" evidence="17">
    <location>
        <begin position="403"/>
        <end position="417"/>
    </location>
</feature>
<evidence type="ECO:0000256" key="1">
    <source>
        <dbReference type="ARBA" id="ARBA00002151"/>
    </source>
</evidence>
<keyword evidence="11" id="KW-0862">Zinc</keyword>
<sequence>MTSFTPAETAAMHRAVVIAASPDAPAGPNPRVGCVILSPDGHVLAEGYHRGAGTAHAEVDALANLAAAGISAHGTTAVVTLEPCNHQGRTGPCAQALLDAGVADVVYAQDDPTAQARGGAAALAAAGVRVRRGLCAEQAARLNRPWLLAVTTGRPMVTWKLAATLDGRVAAADTTSRWITPPAARHDAHRLRRDCDAIMVGTGTVLADDPALTIRDEEERPAPARLQPLRVVVGSRPIPPTAQVLADANHLLLPDHDPHAVLAALASREIRHVLLEGGPTLAAAFLRAGVVDEVVAYVAPALLGAGPAAVADFGVSTIADALRLHHPHVVVLGKGDNLAIRLTGDPDPGGTNRTTASITPIHHHAEENHRCSPESSRNSEKSSGSRPPVTPPDSRLPRRSSPGTHGQVTPSLSTAAV</sequence>
<evidence type="ECO:0000256" key="14">
    <source>
        <dbReference type="ARBA" id="ARBA00023268"/>
    </source>
</evidence>
<dbReference type="InterPro" id="IPR004794">
    <property type="entry name" value="Eubact_RibD"/>
</dbReference>
<dbReference type="PROSITE" id="PS51747">
    <property type="entry name" value="CYT_DCMP_DEAMINASES_2"/>
    <property type="match status" value="1"/>
</dbReference>
<evidence type="ECO:0000256" key="15">
    <source>
        <dbReference type="ARBA" id="ARBA00049861"/>
    </source>
</evidence>
<evidence type="ECO:0000256" key="13">
    <source>
        <dbReference type="ARBA" id="ARBA00023002"/>
    </source>
</evidence>
<dbReference type="GO" id="GO:0008270">
    <property type="term" value="F:zinc ion binding"/>
    <property type="evidence" value="ECO:0007669"/>
    <property type="project" value="InterPro"/>
</dbReference>
<keyword evidence="10" id="KW-0479">Metal-binding</keyword>
<dbReference type="InterPro" id="IPR002734">
    <property type="entry name" value="RibDG_C"/>
</dbReference>
<evidence type="ECO:0000256" key="2">
    <source>
        <dbReference type="ARBA" id="ARBA00004882"/>
    </source>
</evidence>
<comment type="pathway">
    <text evidence="2">Cofactor biosynthesis; riboflavin biosynthesis; 5-amino-6-(D-ribitylamino)uracil from GTP: step 2/4.</text>
</comment>
<dbReference type="CDD" id="cd01284">
    <property type="entry name" value="Riboflavin_deaminase-reductase"/>
    <property type="match status" value="1"/>
</dbReference>
<evidence type="ECO:0000256" key="5">
    <source>
        <dbReference type="ARBA" id="ARBA00007417"/>
    </source>
</evidence>
<dbReference type="PANTHER" id="PTHR38011:SF7">
    <property type="entry name" value="2,5-DIAMINO-6-RIBOSYLAMINO-4(3H)-PYRIMIDINONE 5'-PHOSPHATE REDUCTASE"/>
    <property type="match status" value="1"/>
</dbReference>